<gene>
    <name evidence="8" type="ORF">GCM10022278_23060</name>
</gene>
<feature type="transmembrane region" description="Helical" evidence="7">
    <location>
        <begin position="21"/>
        <end position="41"/>
    </location>
</feature>
<feature type="transmembrane region" description="Helical" evidence="7">
    <location>
        <begin position="47"/>
        <end position="64"/>
    </location>
</feature>
<keyword evidence="9" id="KW-1185">Reference proteome</keyword>
<keyword evidence="6 7" id="KW-0472">Membrane</keyword>
<dbReference type="EMBL" id="BAABBO010000010">
    <property type="protein sequence ID" value="GAA3964653.1"/>
    <property type="molecule type" value="Genomic_DNA"/>
</dbReference>
<keyword evidence="4 7" id="KW-0812">Transmembrane</keyword>
<keyword evidence="3" id="KW-1003">Cell membrane</keyword>
<dbReference type="PANTHER" id="PTHR30106:SF2">
    <property type="entry name" value="UPF0324 INNER MEMBRANE PROTEIN YEIH"/>
    <property type="match status" value="1"/>
</dbReference>
<feature type="transmembrane region" description="Helical" evidence="7">
    <location>
        <begin position="164"/>
        <end position="187"/>
    </location>
</feature>
<accession>A0ABP7PFT3</accession>
<evidence type="ECO:0000256" key="3">
    <source>
        <dbReference type="ARBA" id="ARBA00022475"/>
    </source>
</evidence>
<comment type="subcellular location">
    <subcellularLocation>
        <location evidence="1">Cell membrane</location>
        <topology evidence="1">Multi-pass membrane protein</topology>
    </subcellularLocation>
</comment>
<evidence type="ECO:0000256" key="2">
    <source>
        <dbReference type="ARBA" id="ARBA00007977"/>
    </source>
</evidence>
<keyword evidence="5 7" id="KW-1133">Transmembrane helix</keyword>
<feature type="transmembrane region" description="Helical" evidence="7">
    <location>
        <begin position="311"/>
        <end position="329"/>
    </location>
</feature>
<protein>
    <submittedName>
        <fullName evidence="8">YeiH family protein</fullName>
    </submittedName>
</protein>
<evidence type="ECO:0000256" key="1">
    <source>
        <dbReference type="ARBA" id="ARBA00004651"/>
    </source>
</evidence>
<feature type="transmembrane region" description="Helical" evidence="7">
    <location>
        <begin position="135"/>
        <end position="158"/>
    </location>
</feature>
<dbReference type="PANTHER" id="PTHR30106">
    <property type="entry name" value="INNER MEMBRANE PROTEIN YEIH-RELATED"/>
    <property type="match status" value="1"/>
</dbReference>
<evidence type="ECO:0000256" key="6">
    <source>
        <dbReference type="ARBA" id="ARBA00023136"/>
    </source>
</evidence>
<dbReference type="InterPro" id="IPR018383">
    <property type="entry name" value="UPF0324_pro"/>
</dbReference>
<feature type="transmembrane region" description="Helical" evidence="7">
    <location>
        <begin position="341"/>
        <end position="358"/>
    </location>
</feature>
<evidence type="ECO:0000313" key="9">
    <source>
        <dbReference type="Proteomes" id="UP001501337"/>
    </source>
</evidence>
<comment type="caution">
    <text evidence="8">The sequence shown here is derived from an EMBL/GenBank/DDBJ whole genome shotgun (WGS) entry which is preliminary data.</text>
</comment>
<dbReference type="RefSeq" id="WP_344806473.1">
    <property type="nucleotide sequence ID" value="NZ_BAABBO010000010.1"/>
</dbReference>
<evidence type="ECO:0000256" key="4">
    <source>
        <dbReference type="ARBA" id="ARBA00022692"/>
    </source>
</evidence>
<comment type="similarity">
    <text evidence="2">Belongs to the UPF0324 family.</text>
</comment>
<feature type="transmembrane region" description="Helical" evidence="7">
    <location>
        <begin position="284"/>
        <end position="305"/>
    </location>
</feature>
<name>A0ABP7PFT3_9GAMM</name>
<feature type="transmembrane region" description="Helical" evidence="7">
    <location>
        <begin position="232"/>
        <end position="253"/>
    </location>
</feature>
<dbReference type="Proteomes" id="UP001501337">
    <property type="component" value="Unassembled WGS sequence"/>
</dbReference>
<evidence type="ECO:0000256" key="7">
    <source>
        <dbReference type="SAM" id="Phobius"/>
    </source>
</evidence>
<feature type="transmembrane region" description="Helical" evidence="7">
    <location>
        <begin position="101"/>
        <end position="123"/>
    </location>
</feature>
<sequence>MPEPLSNNERFDARLAISKAVCGKFAPGICFCLLVVMAAKFVSEHYATPQILAALLLGMAFSSISKYEEFTSGIELCAKTVLRLGVALLGVRITFTQIADLGYRPVLIAIIAVIATVGFSLLIGRALGLDRIKSVLAGTAVAICGASAALAVAAVLPASKANERFLLCTIVGVTGLSTIVMIVYPGMVSSLGLDPYQMGLFLGSSIHDVAQVFGAGHMISNEVAELATYTKMLRVTMLVPTIMILVLVFRVAAQRKPTSELQADIKGDSVLSTNSKRGTLLPPFLIAFIMLMLAANTGAMPAVLIGTLGELSQLCLWLAMAALGTKTNLVEMWQVGHKPFLLLLLNTLFIAILAMLMII</sequence>
<proteinExistence type="inferred from homology"/>
<dbReference type="Pfam" id="PF03601">
    <property type="entry name" value="Cons_hypoth698"/>
    <property type="match status" value="1"/>
</dbReference>
<organism evidence="8 9">
    <name type="scientific">Allohahella marinimesophila</name>
    <dbReference type="NCBI Taxonomy" id="1054972"/>
    <lineage>
        <taxon>Bacteria</taxon>
        <taxon>Pseudomonadati</taxon>
        <taxon>Pseudomonadota</taxon>
        <taxon>Gammaproteobacteria</taxon>
        <taxon>Oceanospirillales</taxon>
        <taxon>Hahellaceae</taxon>
        <taxon>Allohahella</taxon>
    </lineage>
</organism>
<reference evidence="9" key="1">
    <citation type="journal article" date="2019" name="Int. J. Syst. Evol. Microbiol.">
        <title>The Global Catalogue of Microorganisms (GCM) 10K type strain sequencing project: providing services to taxonomists for standard genome sequencing and annotation.</title>
        <authorList>
            <consortium name="The Broad Institute Genomics Platform"/>
            <consortium name="The Broad Institute Genome Sequencing Center for Infectious Disease"/>
            <person name="Wu L."/>
            <person name="Ma J."/>
        </authorList>
    </citation>
    <scope>NUCLEOTIDE SEQUENCE [LARGE SCALE GENOMIC DNA]</scope>
    <source>
        <strain evidence="9">JCM 17555</strain>
    </source>
</reference>
<evidence type="ECO:0000256" key="5">
    <source>
        <dbReference type="ARBA" id="ARBA00022989"/>
    </source>
</evidence>
<evidence type="ECO:0000313" key="8">
    <source>
        <dbReference type="EMBL" id="GAA3964653.1"/>
    </source>
</evidence>
<feature type="transmembrane region" description="Helical" evidence="7">
    <location>
        <begin position="199"/>
        <end position="220"/>
    </location>
</feature>